<comment type="caution">
    <text evidence="2">The sequence shown here is derived from an EMBL/GenBank/DDBJ whole genome shotgun (WGS) entry which is preliminary data.</text>
</comment>
<sequence length="147" mass="16289">MRAAPVNASTPVHSALPDVHHHTTTTTTLRSYLSGSPTVFTSEHGLALQLRHRPIPAFMRREQVTGPACRHGRFKPSSGQHHYYDSPARIRRNIACIRRVTYSTLRPKGCRCRPTPISYISAVTFPDGISISSIFTGDGKMRTSMSS</sequence>
<evidence type="ECO:0000313" key="2">
    <source>
        <dbReference type="EMBL" id="KAK3491107.1"/>
    </source>
</evidence>
<dbReference type="EMBL" id="JAULSX010000005">
    <property type="protein sequence ID" value="KAK3491107.1"/>
    <property type="molecule type" value="Genomic_DNA"/>
</dbReference>
<dbReference type="AlphaFoldDB" id="A0AAJ0I6H3"/>
<accession>A0AAJ0I6H3</accession>
<keyword evidence="3" id="KW-1185">Reference proteome</keyword>
<proteinExistence type="predicted"/>
<reference evidence="2 3" key="1">
    <citation type="journal article" date="2023" name="Mol. Phylogenet. Evol.">
        <title>Genome-scale phylogeny and comparative genomics of the fungal order Sordariales.</title>
        <authorList>
            <person name="Hensen N."/>
            <person name="Bonometti L."/>
            <person name="Westerberg I."/>
            <person name="Brannstrom I.O."/>
            <person name="Guillou S."/>
            <person name="Cros-Aarteil S."/>
            <person name="Calhoun S."/>
            <person name="Haridas S."/>
            <person name="Kuo A."/>
            <person name="Mondo S."/>
            <person name="Pangilinan J."/>
            <person name="Riley R."/>
            <person name="LaButti K."/>
            <person name="Andreopoulos B."/>
            <person name="Lipzen A."/>
            <person name="Chen C."/>
            <person name="Yan M."/>
            <person name="Daum C."/>
            <person name="Ng V."/>
            <person name="Clum A."/>
            <person name="Steindorff A."/>
            <person name="Ohm R.A."/>
            <person name="Martin F."/>
            <person name="Silar P."/>
            <person name="Natvig D.O."/>
            <person name="Lalanne C."/>
            <person name="Gautier V."/>
            <person name="Ament-Velasquez S.L."/>
            <person name="Kruys A."/>
            <person name="Hutchinson M.I."/>
            <person name="Powell A.J."/>
            <person name="Barry K."/>
            <person name="Miller A.N."/>
            <person name="Grigoriev I.V."/>
            <person name="Debuchy R."/>
            <person name="Gladieux P."/>
            <person name="Hiltunen Thoren M."/>
            <person name="Johannesson H."/>
        </authorList>
    </citation>
    <scope>NUCLEOTIDE SEQUENCE [LARGE SCALE GENOMIC DNA]</scope>
    <source>
        <strain evidence="2 3">FGSC 10403</strain>
    </source>
</reference>
<dbReference type="GeneID" id="87870631"/>
<name>A0AAJ0I6H3_9PEZI</name>
<evidence type="ECO:0000256" key="1">
    <source>
        <dbReference type="SAM" id="MobiDB-lite"/>
    </source>
</evidence>
<dbReference type="RefSeq" id="XP_062692290.1">
    <property type="nucleotide sequence ID" value="XM_062833009.1"/>
</dbReference>
<organism evidence="2 3">
    <name type="scientific">Neurospora hispaniola</name>
    <dbReference type="NCBI Taxonomy" id="588809"/>
    <lineage>
        <taxon>Eukaryota</taxon>
        <taxon>Fungi</taxon>
        <taxon>Dikarya</taxon>
        <taxon>Ascomycota</taxon>
        <taxon>Pezizomycotina</taxon>
        <taxon>Sordariomycetes</taxon>
        <taxon>Sordariomycetidae</taxon>
        <taxon>Sordariales</taxon>
        <taxon>Sordariaceae</taxon>
        <taxon>Neurospora</taxon>
    </lineage>
</organism>
<evidence type="ECO:0000313" key="3">
    <source>
        <dbReference type="Proteomes" id="UP001285908"/>
    </source>
</evidence>
<protein>
    <submittedName>
        <fullName evidence="2">Uncharacterized protein</fullName>
    </submittedName>
</protein>
<gene>
    <name evidence="2" type="ORF">B0T23DRAFT_176918</name>
</gene>
<feature type="region of interest" description="Disordered" evidence="1">
    <location>
        <begin position="1"/>
        <end position="23"/>
    </location>
</feature>
<dbReference type="Proteomes" id="UP001285908">
    <property type="component" value="Unassembled WGS sequence"/>
</dbReference>